<evidence type="ECO:0000313" key="2">
    <source>
        <dbReference type="EMBL" id="MBT9145097.1"/>
    </source>
</evidence>
<proteinExistence type="predicted"/>
<dbReference type="PROSITE" id="PS51186">
    <property type="entry name" value="GNAT"/>
    <property type="match status" value="1"/>
</dbReference>
<evidence type="ECO:0000259" key="1">
    <source>
        <dbReference type="PROSITE" id="PS51186"/>
    </source>
</evidence>
<feature type="domain" description="N-acetyltransferase" evidence="1">
    <location>
        <begin position="11"/>
        <end position="168"/>
    </location>
</feature>
<dbReference type="GO" id="GO:0016747">
    <property type="term" value="F:acyltransferase activity, transferring groups other than amino-acyl groups"/>
    <property type="evidence" value="ECO:0007669"/>
    <property type="project" value="InterPro"/>
</dbReference>
<name>A0A9E2BGI5_PSYF1</name>
<comment type="caution">
    <text evidence="2">The sequence shown here is derived from an EMBL/GenBank/DDBJ whole genome shotgun (WGS) entry which is preliminary data.</text>
</comment>
<dbReference type="Pfam" id="PF13527">
    <property type="entry name" value="Acetyltransf_9"/>
    <property type="match status" value="1"/>
</dbReference>
<accession>A0A9E2BGI5</accession>
<protein>
    <recommendedName>
        <fullName evidence="1">N-acetyltransferase domain-containing protein</fullName>
    </recommendedName>
</protein>
<organism evidence="2 3">
    <name type="scientific">Psychracetigena formicireducens</name>
    <dbReference type="NCBI Taxonomy" id="2986056"/>
    <lineage>
        <taxon>Bacteria</taxon>
        <taxon>Bacillati</taxon>
        <taxon>Candidatus Lithacetigenota</taxon>
        <taxon>Candidatus Psychracetigena</taxon>
    </lineage>
</organism>
<dbReference type="InterPro" id="IPR000182">
    <property type="entry name" value="GNAT_dom"/>
</dbReference>
<dbReference type="InterPro" id="IPR016181">
    <property type="entry name" value="Acyl_CoA_acyltransferase"/>
</dbReference>
<evidence type="ECO:0000313" key="3">
    <source>
        <dbReference type="Proteomes" id="UP000811545"/>
    </source>
</evidence>
<dbReference type="EMBL" id="QLTW01000048">
    <property type="protein sequence ID" value="MBT9145097.1"/>
    <property type="molecule type" value="Genomic_DNA"/>
</dbReference>
<gene>
    <name evidence="2" type="ORF">DDT42_00967</name>
</gene>
<reference evidence="2 3" key="1">
    <citation type="journal article" date="2021" name="bioRxiv">
        <title>Unique metabolic strategies in Hadean analogues reveal hints for primordial physiology.</title>
        <authorList>
            <person name="Nobu M.K."/>
            <person name="Nakai R."/>
            <person name="Tamazawa S."/>
            <person name="Mori H."/>
            <person name="Toyoda A."/>
            <person name="Ijiri A."/>
            <person name="Suzuki S."/>
            <person name="Kurokawa K."/>
            <person name="Kamagata Y."/>
            <person name="Tamaki H."/>
        </authorList>
    </citation>
    <scope>NUCLEOTIDE SEQUENCE [LARGE SCALE GENOMIC DNA]</scope>
    <source>
        <strain evidence="2">BS525</strain>
    </source>
</reference>
<dbReference type="Proteomes" id="UP000811545">
    <property type="component" value="Unassembled WGS sequence"/>
</dbReference>
<sequence>MSSTSISGSDISIRLFKRKDMESLLSLYKDVWPNRGIDEGYWNWKYQDNPFGKPLILVAVKEEKIVGQEALWPMPLSVDGVNQLSFQSVDSMVHPDYRGRGIFNNLITRSMEECSTLTSPIVFGFPNRSSHKIYTKFGWLSGGSFHRFIKILNWQDVFNSRITAKYLKWASNLAGFVVSTAVSRFSEKRKIKGVEVKEELEPLKIFEEIWLEYYQQSGKPTAINKSLEYLNWRYKNKPGSNCIFLSLRYKASTLGFGVIKKDTYGVMKRVSLGEFVLLDKAFTSGFLSEIFELLKRKECSTFEYNVWNSLELEGILKSLGFIRRSDEPPVIFKVFKDFPADKINWHISGGDNESF</sequence>
<dbReference type="CDD" id="cd04301">
    <property type="entry name" value="NAT_SF"/>
    <property type="match status" value="1"/>
</dbReference>
<dbReference type="SUPFAM" id="SSF55729">
    <property type="entry name" value="Acyl-CoA N-acyltransferases (Nat)"/>
    <property type="match status" value="1"/>
</dbReference>
<dbReference type="AlphaFoldDB" id="A0A9E2BGI5"/>
<dbReference type="Gene3D" id="3.40.630.30">
    <property type="match status" value="1"/>
</dbReference>